<dbReference type="Pfam" id="PF04564">
    <property type="entry name" value="U-box"/>
    <property type="match status" value="1"/>
</dbReference>
<dbReference type="Proteomes" id="UP001489004">
    <property type="component" value="Unassembled WGS sequence"/>
</dbReference>
<reference evidence="3 4" key="1">
    <citation type="journal article" date="2024" name="Nat. Commun.">
        <title>Phylogenomics reveals the evolutionary origins of lichenization in chlorophyte algae.</title>
        <authorList>
            <person name="Puginier C."/>
            <person name="Libourel C."/>
            <person name="Otte J."/>
            <person name="Skaloud P."/>
            <person name="Haon M."/>
            <person name="Grisel S."/>
            <person name="Petersen M."/>
            <person name="Berrin J.G."/>
            <person name="Delaux P.M."/>
            <person name="Dal Grande F."/>
            <person name="Keller J."/>
        </authorList>
    </citation>
    <scope>NUCLEOTIDE SEQUENCE [LARGE SCALE GENOMIC DNA]</scope>
    <source>
        <strain evidence="3 4">SAG 2043</strain>
    </source>
</reference>
<sequence>MPRATVWRQSAGLESQRRGKSRSCRFGSAHPGQVYEREAIEQYLRSHSLDPVTRMALPTSHLTPVYILRSRAMEYRDNTARACIEQACSTSCRDPSHPSNAYDMMALQLFAKGLFDAGYRDKAASVYYTLLQTGVDRTQQAELLRQCLACWTAGQDREPDATTFEKLAQFVEAQQSFTWGQIIDIVQEAGLGVRFTILLCEQLLFKTQRSEGNVMELQEWRKQKELLVKYVQIFCEDLAAQIPKPTIQEAPEAPDSTSDVPTEPTAKAPTSTRFGWIKRGDWRSKGRVAAALLAIASLCPGNTLFMRAVRVAPLLFMLNSKENQ</sequence>
<name>A0AAW1QEM8_9CHLO</name>
<dbReference type="EMBL" id="JALJOR010000003">
    <property type="protein sequence ID" value="KAK9819867.1"/>
    <property type="molecule type" value="Genomic_DNA"/>
</dbReference>
<protein>
    <recommendedName>
        <fullName evidence="2">U-box domain-containing protein</fullName>
    </recommendedName>
</protein>
<gene>
    <name evidence="3" type="ORF">WJX72_003454</name>
</gene>
<comment type="caution">
    <text evidence="3">The sequence shown here is derived from an EMBL/GenBank/DDBJ whole genome shotgun (WGS) entry which is preliminary data.</text>
</comment>
<evidence type="ECO:0000313" key="3">
    <source>
        <dbReference type="EMBL" id="KAK9819867.1"/>
    </source>
</evidence>
<dbReference type="SUPFAM" id="SSF57850">
    <property type="entry name" value="RING/U-box"/>
    <property type="match status" value="1"/>
</dbReference>
<dbReference type="Gene3D" id="3.30.40.10">
    <property type="entry name" value="Zinc/RING finger domain, C3HC4 (zinc finger)"/>
    <property type="match status" value="1"/>
</dbReference>
<dbReference type="InterPro" id="IPR013083">
    <property type="entry name" value="Znf_RING/FYVE/PHD"/>
</dbReference>
<proteinExistence type="predicted"/>
<dbReference type="GO" id="GO:0004842">
    <property type="term" value="F:ubiquitin-protein transferase activity"/>
    <property type="evidence" value="ECO:0007669"/>
    <property type="project" value="InterPro"/>
</dbReference>
<evidence type="ECO:0000259" key="2">
    <source>
        <dbReference type="SMART" id="SM00504"/>
    </source>
</evidence>
<evidence type="ECO:0000256" key="1">
    <source>
        <dbReference type="SAM" id="MobiDB-lite"/>
    </source>
</evidence>
<dbReference type="AlphaFoldDB" id="A0AAW1QEM8"/>
<evidence type="ECO:0000313" key="4">
    <source>
        <dbReference type="Proteomes" id="UP001489004"/>
    </source>
</evidence>
<dbReference type="GO" id="GO:0016567">
    <property type="term" value="P:protein ubiquitination"/>
    <property type="evidence" value="ECO:0007669"/>
    <property type="project" value="InterPro"/>
</dbReference>
<feature type="domain" description="U-box" evidence="2">
    <location>
        <begin position="32"/>
        <end position="75"/>
    </location>
</feature>
<feature type="region of interest" description="Disordered" evidence="1">
    <location>
        <begin position="245"/>
        <end position="270"/>
    </location>
</feature>
<feature type="region of interest" description="Disordered" evidence="1">
    <location>
        <begin position="1"/>
        <end position="28"/>
    </location>
</feature>
<accession>A0AAW1QEM8</accession>
<dbReference type="SMART" id="SM00504">
    <property type="entry name" value="Ubox"/>
    <property type="match status" value="1"/>
</dbReference>
<organism evidence="3 4">
    <name type="scientific">[Myrmecia] bisecta</name>
    <dbReference type="NCBI Taxonomy" id="41462"/>
    <lineage>
        <taxon>Eukaryota</taxon>
        <taxon>Viridiplantae</taxon>
        <taxon>Chlorophyta</taxon>
        <taxon>core chlorophytes</taxon>
        <taxon>Trebouxiophyceae</taxon>
        <taxon>Trebouxiales</taxon>
        <taxon>Trebouxiaceae</taxon>
        <taxon>Myrmecia</taxon>
    </lineage>
</organism>
<keyword evidence="4" id="KW-1185">Reference proteome</keyword>
<dbReference type="InterPro" id="IPR003613">
    <property type="entry name" value="Ubox_domain"/>
</dbReference>